<accession>A0ABW0VQN7</accession>
<dbReference type="InterPro" id="IPR031329">
    <property type="entry name" value="NEUT/ALK_ceramidase_N"/>
</dbReference>
<reference evidence="3" key="1">
    <citation type="journal article" date="2019" name="Int. J. Syst. Evol. Microbiol.">
        <title>The Global Catalogue of Microorganisms (GCM) 10K type strain sequencing project: providing services to taxonomists for standard genome sequencing and annotation.</title>
        <authorList>
            <consortium name="The Broad Institute Genomics Platform"/>
            <consortium name="The Broad Institute Genome Sequencing Center for Infectious Disease"/>
            <person name="Wu L."/>
            <person name="Ma J."/>
        </authorList>
    </citation>
    <scope>NUCLEOTIDE SEQUENCE [LARGE SCALE GENOMIC DNA]</scope>
    <source>
        <strain evidence="3">CGMCC 1.3240</strain>
    </source>
</reference>
<dbReference type="Proteomes" id="UP001596047">
    <property type="component" value="Unassembled WGS sequence"/>
</dbReference>
<evidence type="ECO:0000259" key="1">
    <source>
        <dbReference type="Pfam" id="PF04734"/>
    </source>
</evidence>
<gene>
    <name evidence="2" type="ORF">ACFPYJ_03575</name>
</gene>
<evidence type="ECO:0000313" key="3">
    <source>
        <dbReference type="Proteomes" id="UP001596047"/>
    </source>
</evidence>
<evidence type="ECO:0000313" key="2">
    <source>
        <dbReference type="EMBL" id="MFC5648208.1"/>
    </source>
</evidence>
<dbReference type="EMBL" id="JBHSOW010000015">
    <property type="protein sequence ID" value="MFC5648208.1"/>
    <property type="molecule type" value="Genomic_DNA"/>
</dbReference>
<protein>
    <submittedName>
        <fullName evidence="2">Neutral/alkaline non-lysosomal ceramidase N-terminal domain-containing protein</fullName>
    </submittedName>
</protein>
<name>A0ABW0VQN7_9BACL</name>
<feature type="domain" description="Neutral/alkaline non-lysosomal ceramidase N-terminal" evidence="1">
    <location>
        <begin position="6"/>
        <end position="243"/>
    </location>
</feature>
<proteinExistence type="predicted"/>
<sequence length="399" mass="44354">MKPLLLLGSAKIDITPVHSVPLAGFAHRKNGFESVVHPLYSRIHCFEQIDAEGKRMSVLFVSADLIWWGTDFVEQLRPKLVKRFGFDTVLLHATHTHSGPQTSGRFVEALGMKDEAYMEFLEERLVLGTEQALRTVEPVTVQKGSESCRIGVNRRLESDGEILMAPNEAGPVDQEVTVIQFLKLNGGTKSVFVHYTCHPTTTDDNAVSSEFPGYAMDRIEDGFGGEAVGAFLQGCCGDIRPYLAEEGQFYRGSRAEVERFGKQLSDTVFRIVQRPMTELAPSVLQSRSSALELPFQEPSPLTGISLEISWLQLAEGLSLITFNAEMVVEYGLYIKENSRGSILPMAYTNGMIGYVPTRQQLAQGGYEAKGSVPFFGLPGPFDPSLESRIRREIQNYMMR</sequence>
<comment type="caution">
    <text evidence="2">The sequence shown here is derived from an EMBL/GenBank/DDBJ whole genome shotgun (WGS) entry which is preliminary data.</text>
</comment>
<dbReference type="RefSeq" id="WP_379186663.1">
    <property type="nucleotide sequence ID" value="NZ_JBHSOW010000015.1"/>
</dbReference>
<organism evidence="2 3">
    <name type="scientific">Paenibacillus solisilvae</name>
    <dbReference type="NCBI Taxonomy" id="2486751"/>
    <lineage>
        <taxon>Bacteria</taxon>
        <taxon>Bacillati</taxon>
        <taxon>Bacillota</taxon>
        <taxon>Bacilli</taxon>
        <taxon>Bacillales</taxon>
        <taxon>Paenibacillaceae</taxon>
        <taxon>Paenibacillus</taxon>
    </lineage>
</organism>
<dbReference type="Pfam" id="PF04734">
    <property type="entry name" value="Ceramidase_alk"/>
    <property type="match status" value="1"/>
</dbReference>
<keyword evidence="3" id="KW-1185">Reference proteome</keyword>